<name>A0A1E4SFZ5_9ASCO</name>
<protein>
    <recommendedName>
        <fullName evidence="4">DNA damage checkpoint protein 1</fullName>
    </recommendedName>
</protein>
<dbReference type="STRING" id="984487.A0A1E4SFZ5"/>
<feature type="compositionally biased region" description="Polar residues" evidence="1">
    <location>
        <begin position="415"/>
        <end position="434"/>
    </location>
</feature>
<dbReference type="PANTHER" id="PTHR15237:SF0">
    <property type="entry name" value="CELL CYCLE CHECKPOINT CONTROL PROTEIN"/>
    <property type="match status" value="1"/>
</dbReference>
<dbReference type="GO" id="GO:0006281">
    <property type="term" value="P:DNA repair"/>
    <property type="evidence" value="ECO:0007669"/>
    <property type="project" value="TreeGrafter"/>
</dbReference>
<dbReference type="SUPFAM" id="SSF55979">
    <property type="entry name" value="DNA clamp"/>
    <property type="match status" value="1"/>
</dbReference>
<evidence type="ECO:0000313" key="3">
    <source>
        <dbReference type="Proteomes" id="UP000094285"/>
    </source>
</evidence>
<dbReference type="GO" id="GO:0031573">
    <property type="term" value="P:mitotic intra-S DNA damage checkpoint signaling"/>
    <property type="evidence" value="ECO:0007669"/>
    <property type="project" value="TreeGrafter"/>
</dbReference>
<evidence type="ECO:0000256" key="1">
    <source>
        <dbReference type="SAM" id="MobiDB-lite"/>
    </source>
</evidence>
<feature type="region of interest" description="Disordered" evidence="1">
    <location>
        <begin position="362"/>
        <end position="490"/>
    </location>
</feature>
<dbReference type="Gene3D" id="3.70.10.10">
    <property type="match status" value="1"/>
</dbReference>
<dbReference type="RefSeq" id="XP_020063556.1">
    <property type="nucleotide sequence ID" value="XM_020210085.1"/>
</dbReference>
<dbReference type="EMBL" id="KV453913">
    <property type="protein sequence ID" value="ODV78434.1"/>
    <property type="molecule type" value="Genomic_DNA"/>
</dbReference>
<dbReference type="GeneID" id="30984221"/>
<proteinExistence type="predicted"/>
<evidence type="ECO:0000313" key="2">
    <source>
        <dbReference type="EMBL" id="ODV78434.1"/>
    </source>
</evidence>
<dbReference type="GO" id="GO:0000076">
    <property type="term" value="P:DNA replication checkpoint signaling"/>
    <property type="evidence" value="ECO:0007669"/>
    <property type="project" value="TreeGrafter"/>
</dbReference>
<dbReference type="Pfam" id="PF04139">
    <property type="entry name" value="Rad9"/>
    <property type="match status" value="1"/>
</dbReference>
<dbReference type="OrthoDB" id="3992718at2759"/>
<dbReference type="AlphaFoldDB" id="A0A1E4SFZ5"/>
<sequence>MSFVAVIDSTKNKQIWSKAIHSLASISDHIKFVVSTEELTLSSVNSARTSHAEIRFKKRFFHEFSVDFTNIINEGYEEHEDGSNSYSFLINSKHLATLFRNLDANDLDYICFRIHWAHDSNSAMKYKLLIEIKTRKLIIKKYLAGYQPLFRKKVIIADIYKDQLQKNDDSIDENRINYIMIEQMVPKQFLDMIPSSTEDFKIEIKNDKILFSGYTKQVLKDREYLKQPMSLTITLNLDELLNSNLMMARDKDPLKKCINFRLKEFKNFMNLISTLNMSNSNNEIGEGYVNLNESEPNGDCFAIYFRNPGDPVLFELQNHSMDIHFIQITTDDTSNMMANSTNLTSKDLKKNSELQLQPYVIHKVEKQESPVRPTKSSSEPKPTIRQPIPKIKRSHTDKLVKRKAKYSTPEPLSQLIPSSAETESMVTYTRESNANTSSSSKRHKTSRSNDDNTDYSDTEEEYMALEDQMGDLEFGPTQLNNKPKSIFDDL</sequence>
<gene>
    <name evidence="2" type="ORF">CANTADRAFT_52464</name>
</gene>
<dbReference type="InterPro" id="IPR046938">
    <property type="entry name" value="DNA_clamp_sf"/>
</dbReference>
<organism evidence="2 3">
    <name type="scientific">Suhomyces tanzawaensis NRRL Y-17324</name>
    <dbReference type="NCBI Taxonomy" id="984487"/>
    <lineage>
        <taxon>Eukaryota</taxon>
        <taxon>Fungi</taxon>
        <taxon>Dikarya</taxon>
        <taxon>Ascomycota</taxon>
        <taxon>Saccharomycotina</taxon>
        <taxon>Pichiomycetes</taxon>
        <taxon>Debaryomycetaceae</taxon>
        <taxon>Suhomyces</taxon>
    </lineage>
</organism>
<evidence type="ECO:0008006" key="4">
    <source>
        <dbReference type="Google" id="ProtNLM"/>
    </source>
</evidence>
<dbReference type="GO" id="GO:0030896">
    <property type="term" value="C:checkpoint clamp complex"/>
    <property type="evidence" value="ECO:0007669"/>
    <property type="project" value="InterPro"/>
</dbReference>
<dbReference type="GO" id="GO:0071479">
    <property type="term" value="P:cellular response to ionizing radiation"/>
    <property type="evidence" value="ECO:0007669"/>
    <property type="project" value="TreeGrafter"/>
</dbReference>
<feature type="compositionally biased region" description="Acidic residues" evidence="1">
    <location>
        <begin position="451"/>
        <end position="470"/>
    </location>
</feature>
<dbReference type="InterPro" id="IPR007268">
    <property type="entry name" value="Rad9/Ddc1"/>
</dbReference>
<keyword evidence="3" id="KW-1185">Reference proteome</keyword>
<dbReference type="Proteomes" id="UP000094285">
    <property type="component" value="Unassembled WGS sequence"/>
</dbReference>
<reference evidence="3" key="1">
    <citation type="submission" date="2016-05" db="EMBL/GenBank/DDBJ databases">
        <title>Comparative genomics of biotechnologically important yeasts.</title>
        <authorList>
            <consortium name="DOE Joint Genome Institute"/>
            <person name="Riley R."/>
            <person name="Haridas S."/>
            <person name="Wolfe K.H."/>
            <person name="Lopes M.R."/>
            <person name="Hittinger C.T."/>
            <person name="Goker M."/>
            <person name="Salamov A."/>
            <person name="Wisecaver J."/>
            <person name="Long T.M."/>
            <person name="Aerts A.L."/>
            <person name="Barry K."/>
            <person name="Choi C."/>
            <person name="Clum A."/>
            <person name="Coughlan A.Y."/>
            <person name="Deshpande S."/>
            <person name="Douglass A.P."/>
            <person name="Hanson S.J."/>
            <person name="Klenk H.-P."/>
            <person name="Labutti K."/>
            <person name="Lapidus A."/>
            <person name="Lindquist E."/>
            <person name="Lipzen A."/>
            <person name="Meier-Kolthoff J.P."/>
            <person name="Ohm R.A."/>
            <person name="Otillar R.P."/>
            <person name="Pangilinan J."/>
            <person name="Peng Y."/>
            <person name="Rokas A."/>
            <person name="Rosa C.A."/>
            <person name="Scheuner C."/>
            <person name="Sibirny A.A."/>
            <person name="Slot J.C."/>
            <person name="Stielow J.B."/>
            <person name="Sun H."/>
            <person name="Kurtzman C.P."/>
            <person name="Blackwell M."/>
            <person name="Grigoriev I.V."/>
            <person name="Jeffries T.W."/>
        </authorList>
    </citation>
    <scope>NUCLEOTIDE SEQUENCE [LARGE SCALE GENOMIC DNA]</scope>
    <source>
        <strain evidence="3">NRRL Y-17324</strain>
    </source>
</reference>
<accession>A0A1E4SFZ5</accession>
<dbReference type="PANTHER" id="PTHR15237">
    <property type="entry name" value="DNA REPAIR PROTEIN RAD9"/>
    <property type="match status" value="1"/>
</dbReference>